<dbReference type="AlphaFoldDB" id="A0A7J0BUX7"/>
<organism evidence="3 4">
    <name type="scientific">Desulfovibrio psychrotolerans</name>
    <dbReference type="NCBI Taxonomy" id="415242"/>
    <lineage>
        <taxon>Bacteria</taxon>
        <taxon>Pseudomonadati</taxon>
        <taxon>Thermodesulfobacteriota</taxon>
        <taxon>Desulfovibrionia</taxon>
        <taxon>Desulfovibrionales</taxon>
        <taxon>Desulfovibrionaceae</taxon>
        <taxon>Desulfovibrio</taxon>
    </lineage>
</organism>
<dbReference type="Pfam" id="PF13400">
    <property type="entry name" value="Tad"/>
    <property type="match status" value="1"/>
</dbReference>
<evidence type="ECO:0000313" key="3">
    <source>
        <dbReference type="EMBL" id="GFM36992.1"/>
    </source>
</evidence>
<dbReference type="SUPFAM" id="SSF53300">
    <property type="entry name" value="vWA-like"/>
    <property type="match status" value="1"/>
</dbReference>
<evidence type="ECO:0000313" key="4">
    <source>
        <dbReference type="Proteomes" id="UP000503820"/>
    </source>
</evidence>
<dbReference type="Proteomes" id="UP000503820">
    <property type="component" value="Unassembled WGS sequence"/>
</dbReference>
<keyword evidence="1" id="KW-0812">Transmembrane</keyword>
<dbReference type="Gene3D" id="3.40.50.410">
    <property type="entry name" value="von Willebrand factor, type A domain"/>
    <property type="match status" value="1"/>
</dbReference>
<keyword evidence="1" id="KW-0472">Membrane</keyword>
<dbReference type="RefSeq" id="WP_174409651.1">
    <property type="nucleotide sequence ID" value="NZ_BLVP01000008.1"/>
</dbReference>
<dbReference type="InterPro" id="IPR028087">
    <property type="entry name" value="Tad_N"/>
</dbReference>
<dbReference type="InterPro" id="IPR036465">
    <property type="entry name" value="vWFA_dom_sf"/>
</dbReference>
<dbReference type="CDD" id="cd00198">
    <property type="entry name" value="vWFA"/>
    <property type="match status" value="1"/>
</dbReference>
<dbReference type="PROSITE" id="PS50234">
    <property type="entry name" value="VWFA"/>
    <property type="match status" value="1"/>
</dbReference>
<dbReference type="EMBL" id="BLVP01000008">
    <property type="protein sequence ID" value="GFM36992.1"/>
    <property type="molecule type" value="Genomic_DNA"/>
</dbReference>
<name>A0A7J0BUX7_9BACT</name>
<dbReference type="InterPro" id="IPR002035">
    <property type="entry name" value="VWF_A"/>
</dbReference>
<keyword evidence="1" id="KW-1133">Transmembrane helix</keyword>
<protein>
    <submittedName>
        <fullName evidence="3">VWA domain-containing protein</fullName>
    </submittedName>
</protein>
<feature type="domain" description="VWFA" evidence="2">
    <location>
        <begin position="144"/>
        <end position="417"/>
    </location>
</feature>
<keyword evidence="4" id="KW-1185">Reference proteome</keyword>
<evidence type="ECO:0000259" key="2">
    <source>
        <dbReference type="PROSITE" id="PS50234"/>
    </source>
</evidence>
<reference evidence="3 4" key="1">
    <citation type="submission" date="2020-05" db="EMBL/GenBank/DDBJ databases">
        <title>Draft genome sequence of Desulfovibrio psychrotolerans JS1T.</title>
        <authorList>
            <person name="Ueno A."/>
            <person name="Tamazawa S."/>
            <person name="Tamamura S."/>
            <person name="Murakami T."/>
            <person name="Kiyama T."/>
            <person name="Inomata H."/>
            <person name="Amano Y."/>
            <person name="Miyakawa K."/>
            <person name="Tamaki H."/>
            <person name="Naganuma T."/>
            <person name="Kaneko K."/>
        </authorList>
    </citation>
    <scope>NUCLEOTIDE SEQUENCE [LARGE SCALE GENOMIC DNA]</scope>
    <source>
        <strain evidence="3 4">JS1</strain>
    </source>
</reference>
<dbReference type="SMART" id="SM00327">
    <property type="entry name" value="VWA"/>
    <property type="match status" value="1"/>
</dbReference>
<comment type="caution">
    <text evidence="3">The sequence shown here is derived from an EMBL/GenBank/DDBJ whole genome shotgun (WGS) entry which is preliminary data.</text>
</comment>
<gene>
    <name evidence="3" type="ORF">DSM19430T_16760</name>
</gene>
<feature type="transmembrane region" description="Helical" evidence="1">
    <location>
        <begin position="21"/>
        <end position="42"/>
    </location>
</feature>
<evidence type="ECO:0000256" key="1">
    <source>
        <dbReference type="SAM" id="Phobius"/>
    </source>
</evidence>
<accession>A0A7J0BUX7</accession>
<proteinExistence type="predicted"/>
<sequence>MQSASNIIPRWLRRLYADERGAAAALIAVIIPVVIGAAALALDSSLLYTSHSRLQAATDAAALAGSLQLPYDPDITNGQVAAAAEDYLTQNYPDAQIVSVAPGGLARSVHVETQATVPLLLMPVLGVHNKLVTARATAGFNKLEIVLVIDNSGSMKGAPINETNNAATRLVNLVMPDGLKTSIKAGLVPFRGKVRIPAGVDGLPAGCRNADGTLNPTLHEEYYKTKYRTPSGSQLRVDMNTCEAMPYAQGLTDDKSVILSAISKQNGLGSGSGTLISEGMKWARHMLTPQAPYTESSADKDMRKIMIVLTDGDTEDGKCGGNFALNYTPNNYWTNAYYGMLDMNSHCENGGKLNQYMLDEAKLAKEAGIEIFSIRFGDSDAVDVGLMKAIASSTPGTEDHYFDAPSAYDIDGVFKKIGRQLGWRLIN</sequence>